<name>A0A853BH00_9ACTN</name>
<feature type="DNA-binding region" description="H-T-H motif" evidence="4">
    <location>
        <begin position="51"/>
        <end position="70"/>
    </location>
</feature>
<evidence type="ECO:0000313" key="7">
    <source>
        <dbReference type="EMBL" id="NYI94310.1"/>
    </source>
</evidence>
<keyword evidence="1" id="KW-0805">Transcription regulation</keyword>
<dbReference type="InterPro" id="IPR049445">
    <property type="entry name" value="TetR_SbtR-like_C"/>
</dbReference>
<feature type="region of interest" description="Disordered" evidence="5">
    <location>
        <begin position="1"/>
        <end position="22"/>
    </location>
</feature>
<accession>A0A853BH00</accession>
<dbReference type="Gene3D" id="1.10.357.10">
    <property type="entry name" value="Tetracycline Repressor, domain 2"/>
    <property type="match status" value="1"/>
</dbReference>
<dbReference type="InterPro" id="IPR009057">
    <property type="entry name" value="Homeodomain-like_sf"/>
</dbReference>
<comment type="caution">
    <text evidence="7">The sequence shown here is derived from an EMBL/GenBank/DDBJ whole genome shotgun (WGS) entry which is preliminary data.</text>
</comment>
<dbReference type="SUPFAM" id="SSF46689">
    <property type="entry name" value="Homeodomain-like"/>
    <property type="match status" value="1"/>
</dbReference>
<dbReference type="AlphaFoldDB" id="A0A853BH00"/>
<evidence type="ECO:0000256" key="3">
    <source>
        <dbReference type="ARBA" id="ARBA00023163"/>
    </source>
</evidence>
<dbReference type="Pfam" id="PF21597">
    <property type="entry name" value="TetR_C_43"/>
    <property type="match status" value="1"/>
</dbReference>
<evidence type="ECO:0000256" key="2">
    <source>
        <dbReference type="ARBA" id="ARBA00023125"/>
    </source>
</evidence>
<reference evidence="7 8" key="1">
    <citation type="submission" date="2020-07" db="EMBL/GenBank/DDBJ databases">
        <title>Sequencing the genomes of 1000 actinobacteria strains.</title>
        <authorList>
            <person name="Klenk H.-P."/>
        </authorList>
    </citation>
    <scope>NUCLEOTIDE SEQUENCE [LARGE SCALE GENOMIC DNA]</scope>
    <source>
        <strain evidence="7 8">DSM 45927</strain>
    </source>
</reference>
<gene>
    <name evidence="7" type="ORF">HNR12_000587</name>
</gene>
<proteinExistence type="predicted"/>
<dbReference type="PROSITE" id="PS50977">
    <property type="entry name" value="HTH_TETR_2"/>
    <property type="match status" value="1"/>
</dbReference>
<dbReference type="RefSeq" id="WP_308251383.1">
    <property type="nucleotide sequence ID" value="NZ_JACCFO010000001.1"/>
</dbReference>
<keyword evidence="8" id="KW-1185">Reference proteome</keyword>
<dbReference type="PANTHER" id="PTHR30055">
    <property type="entry name" value="HTH-TYPE TRANSCRIPTIONAL REGULATOR RUTR"/>
    <property type="match status" value="1"/>
</dbReference>
<protein>
    <submittedName>
        <fullName evidence="7">AcrR family transcriptional regulator</fullName>
    </submittedName>
</protein>
<dbReference type="Proteomes" id="UP000575985">
    <property type="component" value="Unassembled WGS sequence"/>
</dbReference>
<dbReference type="PRINTS" id="PR00455">
    <property type="entry name" value="HTHTETR"/>
</dbReference>
<feature type="region of interest" description="Disordered" evidence="5">
    <location>
        <begin position="208"/>
        <end position="234"/>
    </location>
</feature>
<dbReference type="Pfam" id="PF00440">
    <property type="entry name" value="TetR_N"/>
    <property type="match status" value="1"/>
</dbReference>
<dbReference type="InterPro" id="IPR036271">
    <property type="entry name" value="Tet_transcr_reg_TetR-rel_C_sf"/>
</dbReference>
<sequence>MRDTRARSSRLPRPGADTAAAPALRADAAHNRRRILRAAREVFAERGLDAPTAAVARRAGVGVATLYRRFATRDALLAEVFADEMAACAGAVEDALADPDPWRGFSAFLELVCAAQATDRGFTAALLTTSRARAGAFEDARARMEAGVAALVRRAKAAGALRRDFSRSDLSLALMASRGITAESPEAAAAASRRLVALLLRSFRADAPQAAPLPPTAPIDLYPAREPRGAPPRR</sequence>
<feature type="domain" description="HTH tetR-type" evidence="6">
    <location>
        <begin position="29"/>
        <end position="88"/>
    </location>
</feature>
<dbReference type="SUPFAM" id="SSF48498">
    <property type="entry name" value="Tetracyclin repressor-like, C-terminal domain"/>
    <property type="match status" value="1"/>
</dbReference>
<dbReference type="GO" id="GO:0000976">
    <property type="term" value="F:transcription cis-regulatory region binding"/>
    <property type="evidence" value="ECO:0007669"/>
    <property type="project" value="TreeGrafter"/>
</dbReference>
<dbReference type="PANTHER" id="PTHR30055:SF234">
    <property type="entry name" value="HTH-TYPE TRANSCRIPTIONAL REGULATOR BETI"/>
    <property type="match status" value="1"/>
</dbReference>
<dbReference type="InterPro" id="IPR001647">
    <property type="entry name" value="HTH_TetR"/>
</dbReference>
<evidence type="ECO:0000256" key="1">
    <source>
        <dbReference type="ARBA" id="ARBA00023015"/>
    </source>
</evidence>
<evidence type="ECO:0000313" key="8">
    <source>
        <dbReference type="Proteomes" id="UP000575985"/>
    </source>
</evidence>
<evidence type="ECO:0000259" key="6">
    <source>
        <dbReference type="PROSITE" id="PS50977"/>
    </source>
</evidence>
<keyword evidence="3" id="KW-0804">Transcription</keyword>
<organism evidence="7 8">
    <name type="scientific">Streptomonospora nanhaiensis</name>
    <dbReference type="NCBI Taxonomy" id="1323731"/>
    <lineage>
        <taxon>Bacteria</taxon>
        <taxon>Bacillati</taxon>
        <taxon>Actinomycetota</taxon>
        <taxon>Actinomycetes</taxon>
        <taxon>Streptosporangiales</taxon>
        <taxon>Nocardiopsidaceae</taxon>
        <taxon>Streptomonospora</taxon>
    </lineage>
</organism>
<dbReference type="EMBL" id="JACCFO010000001">
    <property type="protein sequence ID" value="NYI94310.1"/>
    <property type="molecule type" value="Genomic_DNA"/>
</dbReference>
<dbReference type="InterPro" id="IPR050109">
    <property type="entry name" value="HTH-type_TetR-like_transc_reg"/>
</dbReference>
<evidence type="ECO:0000256" key="5">
    <source>
        <dbReference type="SAM" id="MobiDB-lite"/>
    </source>
</evidence>
<dbReference type="GO" id="GO:0003700">
    <property type="term" value="F:DNA-binding transcription factor activity"/>
    <property type="evidence" value="ECO:0007669"/>
    <property type="project" value="TreeGrafter"/>
</dbReference>
<evidence type="ECO:0000256" key="4">
    <source>
        <dbReference type="PROSITE-ProRule" id="PRU00335"/>
    </source>
</evidence>
<keyword evidence="2 4" id="KW-0238">DNA-binding</keyword>